<evidence type="ECO:0000313" key="2">
    <source>
        <dbReference type="Proteomes" id="UP000297245"/>
    </source>
</evidence>
<organism evidence="1 2">
    <name type="scientific">Dendrothele bispora (strain CBS 962.96)</name>
    <dbReference type="NCBI Taxonomy" id="1314807"/>
    <lineage>
        <taxon>Eukaryota</taxon>
        <taxon>Fungi</taxon>
        <taxon>Dikarya</taxon>
        <taxon>Basidiomycota</taxon>
        <taxon>Agaricomycotina</taxon>
        <taxon>Agaricomycetes</taxon>
        <taxon>Agaricomycetidae</taxon>
        <taxon>Agaricales</taxon>
        <taxon>Agaricales incertae sedis</taxon>
        <taxon>Dendrothele</taxon>
    </lineage>
</organism>
<proteinExistence type="predicted"/>
<name>A0A4S8L8U8_DENBC</name>
<dbReference type="Proteomes" id="UP000297245">
    <property type="component" value="Unassembled WGS sequence"/>
</dbReference>
<keyword evidence="2" id="KW-1185">Reference proteome</keyword>
<gene>
    <name evidence="1" type="ORF">K435DRAFT_806118</name>
</gene>
<dbReference type="AlphaFoldDB" id="A0A4S8L8U8"/>
<sequence length="111" mass="13316">MSDPLNHQQKLERRCEYYAKNADKIAAQRRKQASNINVRKLDEQKSRHNLAAAKYRASNKETLRWKEYHRRKRARGGMPSMQDLKRVRIRNRWVADRERKSQEGRSLQGVL</sequence>
<dbReference type="EMBL" id="ML179562">
    <property type="protein sequence ID" value="THU85162.1"/>
    <property type="molecule type" value="Genomic_DNA"/>
</dbReference>
<reference evidence="1 2" key="1">
    <citation type="journal article" date="2019" name="Nat. Ecol. Evol.">
        <title>Megaphylogeny resolves global patterns of mushroom evolution.</title>
        <authorList>
            <person name="Varga T."/>
            <person name="Krizsan K."/>
            <person name="Foldi C."/>
            <person name="Dima B."/>
            <person name="Sanchez-Garcia M."/>
            <person name="Sanchez-Ramirez S."/>
            <person name="Szollosi G.J."/>
            <person name="Szarkandi J.G."/>
            <person name="Papp V."/>
            <person name="Albert L."/>
            <person name="Andreopoulos W."/>
            <person name="Angelini C."/>
            <person name="Antonin V."/>
            <person name="Barry K.W."/>
            <person name="Bougher N.L."/>
            <person name="Buchanan P."/>
            <person name="Buyck B."/>
            <person name="Bense V."/>
            <person name="Catcheside P."/>
            <person name="Chovatia M."/>
            <person name="Cooper J."/>
            <person name="Damon W."/>
            <person name="Desjardin D."/>
            <person name="Finy P."/>
            <person name="Geml J."/>
            <person name="Haridas S."/>
            <person name="Hughes K."/>
            <person name="Justo A."/>
            <person name="Karasinski D."/>
            <person name="Kautmanova I."/>
            <person name="Kiss B."/>
            <person name="Kocsube S."/>
            <person name="Kotiranta H."/>
            <person name="LaButti K.M."/>
            <person name="Lechner B.E."/>
            <person name="Liimatainen K."/>
            <person name="Lipzen A."/>
            <person name="Lukacs Z."/>
            <person name="Mihaltcheva S."/>
            <person name="Morgado L.N."/>
            <person name="Niskanen T."/>
            <person name="Noordeloos M.E."/>
            <person name="Ohm R.A."/>
            <person name="Ortiz-Santana B."/>
            <person name="Ovrebo C."/>
            <person name="Racz N."/>
            <person name="Riley R."/>
            <person name="Savchenko A."/>
            <person name="Shiryaev A."/>
            <person name="Soop K."/>
            <person name="Spirin V."/>
            <person name="Szebenyi C."/>
            <person name="Tomsovsky M."/>
            <person name="Tulloss R.E."/>
            <person name="Uehling J."/>
            <person name="Grigoriev I.V."/>
            <person name="Vagvolgyi C."/>
            <person name="Papp T."/>
            <person name="Martin F.M."/>
            <person name="Miettinen O."/>
            <person name="Hibbett D.S."/>
            <person name="Nagy L.G."/>
        </authorList>
    </citation>
    <scope>NUCLEOTIDE SEQUENCE [LARGE SCALE GENOMIC DNA]</scope>
    <source>
        <strain evidence="1 2">CBS 962.96</strain>
    </source>
</reference>
<protein>
    <submittedName>
        <fullName evidence="1">Uncharacterized protein</fullName>
    </submittedName>
</protein>
<evidence type="ECO:0000313" key="1">
    <source>
        <dbReference type="EMBL" id="THU85162.1"/>
    </source>
</evidence>
<accession>A0A4S8L8U8</accession>